<dbReference type="EMBL" id="SMBZ01000017">
    <property type="protein sequence ID" value="TCV14080.1"/>
    <property type="molecule type" value="Genomic_DNA"/>
</dbReference>
<dbReference type="PANTHER" id="PTHR10799">
    <property type="entry name" value="SNF2/RAD54 HELICASE FAMILY"/>
    <property type="match status" value="1"/>
</dbReference>
<dbReference type="OrthoDB" id="9760715at2"/>
<accession>A0A4R3VTI5</accession>
<dbReference type="InterPro" id="IPR014001">
    <property type="entry name" value="Helicase_ATP-bd"/>
</dbReference>
<name>A0A4R3VTI5_9SPHI</name>
<dbReference type="Proteomes" id="UP000295197">
    <property type="component" value="Unassembled WGS sequence"/>
</dbReference>
<dbReference type="GO" id="GO:0005524">
    <property type="term" value="F:ATP binding"/>
    <property type="evidence" value="ECO:0007669"/>
    <property type="project" value="InterPro"/>
</dbReference>
<dbReference type="InterPro" id="IPR049730">
    <property type="entry name" value="SNF2/RAD54-like_C"/>
</dbReference>
<dbReference type="Pfam" id="PF00176">
    <property type="entry name" value="SNF2-rel_dom"/>
    <property type="match status" value="1"/>
</dbReference>
<dbReference type="GO" id="GO:0016787">
    <property type="term" value="F:hydrolase activity"/>
    <property type="evidence" value="ECO:0007669"/>
    <property type="project" value="UniProtKB-KW"/>
</dbReference>
<evidence type="ECO:0000313" key="4">
    <source>
        <dbReference type="EMBL" id="TCV14080.1"/>
    </source>
</evidence>
<feature type="domain" description="Helicase ATP-binding" evidence="2">
    <location>
        <begin position="510"/>
        <end position="673"/>
    </location>
</feature>
<dbReference type="PROSITE" id="PS51192">
    <property type="entry name" value="HELICASE_ATP_BIND_1"/>
    <property type="match status" value="1"/>
</dbReference>
<keyword evidence="5" id="KW-1185">Reference proteome</keyword>
<dbReference type="InterPro" id="IPR000330">
    <property type="entry name" value="SNF2_N"/>
</dbReference>
<keyword evidence="1" id="KW-0378">Hydrolase</keyword>
<dbReference type="Gene3D" id="3.40.50.10810">
    <property type="entry name" value="Tandem AAA-ATPase domain"/>
    <property type="match status" value="1"/>
</dbReference>
<keyword evidence="4" id="KW-0547">Nucleotide-binding</keyword>
<keyword evidence="4" id="KW-0347">Helicase</keyword>
<dbReference type="GO" id="GO:0004386">
    <property type="term" value="F:helicase activity"/>
    <property type="evidence" value="ECO:0007669"/>
    <property type="project" value="UniProtKB-KW"/>
</dbReference>
<dbReference type="Pfam" id="PF00271">
    <property type="entry name" value="Helicase_C"/>
    <property type="match status" value="1"/>
</dbReference>
<dbReference type="Gene3D" id="3.40.50.300">
    <property type="entry name" value="P-loop containing nucleotide triphosphate hydrolases"/>
    <property type="match status" value="1"/>
</dbReference>
<dbReference type="RefSeq" id="WP_132777543.1">
    <property type="nucleotide sequence ID" value="NZ_SMBZ01000017.1"/>
</dbReference>
<dbReference type="CDD" id="cd18012">
    <property type="entry name" value="DEXQc_arch_SWI2_SNF2"/>
    <property type="match status" value="1"/>
</dbReference>
<dbReference type="SMART" id="SM00490">
    <property type="entry name" value="HELICc"/>
    <property type="match status" value="1"/>
</dbReference>
<organism evidence="4 5">
    <name type="scientific">Sphingobacterium alimentarium</name>
    <dbReference type="NCBI Taxonomy" id="797292"/>
    <lineage>
        <taxon>Bacteria</taxon>
        <taxon>Pseudomonadati</taxon>
        <taxon>Bacteroidota</taxon>
        <taxon>Sphingobacteriia</taxon>
        <taxon>Sphingobacteriales</taxon>
        <taxon>Sphingobacteriaceae</taxon>
        <taxon>Sphingobacterium</taxon>
    </lineage>
</organism>
<dbReference type="CDD" id="cd18793">
    <property type="entry name" value="SF2_C_SNF"/>
    <property type="match status" value="1"/>
</dbReference>
<gene>
    <name evidence="4" type="ORF">EDC17_101740</name>
</gene>
<feature type="domain" description="Helicase C-terminal" evidence="3">
    <location>
        <begin position="798"/>
        <end position="951"/>
    </location>
</feature>
<dbReference type="InterPro" id="IPR038718">
    <property type="entry name" value="SNF2-like_sf"/>
</dbReference>
<dbReference type="AlphaFoldDB" id="A0A4R3VTI5"/>
<sequence length="960" mass="111677">MQQIDTAHPYKLIYSIGEHPYLGYLIEPHIVQLNPNGSLSLSYKRVFSNTVDEFADALDETDYKIIKLLDEVEQSNVIKKYHKKPVRPADYFSKIFDDKVRNYIRPRLEKKLLKVLEYIGAKSLYLMSRKDGYPAEQQLQIADQTTSILFHFRRNESETRYFPTLKYDGHRMEFMFKNAEVIINSQAWLLLDNVLYHFDQPLEGKKLAPFLNKRYISVPRSTERKYYETFVTPLIEKYAVYAEGFDIKTLKEDTIPILTLNYVQNGDSHLQLSFQYADFLFSPAAEQKISVKMTYDPDKDLYTFTRVKRSTIWEDNLHTYLTELGLQKQDTLFGRYITNGQAFSNVFEWLSDKHEQLLQKGFVIKQETGDKHFFIGKTTLDIEVVEDNDWFDVRAFANFGPYKIPFVQLRDHILNRIQEFALPNGEIAIIPEEWFAQYEHLFQFAIKKSGLQLNKAHIGILHEISEHTALTMSRKLQNLTNFEEIAAVSPPQDFNGSLRPYQEAGYNWFHFLQEFKFGGVLADDMGLGKTVQTLALLQKQKEELKNTDYAKTSLLVLPTSLVYNWQREANRFAPHLRILTHIGSNRYKDPYAFTHFDLIITTYGIIRSDEDLFSKFFFNYIILDESQNIKNPTSKSFKSIKSLKSRYKLALSGTPIENSVSDIWSQMHFTNPGLLGSYSFFQKEFVTAIEKKKDEHTAKRLQAIIKPFVLRRTKNQVATELPPKTEQIIYCEMDEAQAEIYESTKSEYRNALLEGVVNNSAKGTQIALLQGLTKLRQLANHPKMVDTKYSKDSGKFKAVIEMLQSISSEGNKVLIFSQFVKHLDLFKEYFDKKDIPYAYLDGATKDRARAVQEFKEKEEVRIFLISIKAGGVGLNLTEADYVFILDPWWNPAVEQQAIDRSHRIGQKRNVFIYKFISKDTVEEKIVALQNRKLSIATTLITTEETFVKSLTQDDLRELLR</sequence>
<protein>
    <submittedName>
        <fullName evidence="4">Helicase-like protein</fullName>
    </submittedName>
</protein>
<proteinExistence type="predicted"/>
<keyword evidence="4" id="KW-0067">ATP-binding</keyword>
<dbReference type="PROSITE" id="PS51194">
    <property type="entry name" value="HELICASE_CTER"/>
    <property type="match status" value="1"/>
</dbReference>
<evidence type="ECO:0000259" key="3">
    <source>
        <dbReference type="PROSITE" id="PS51194"/>
    </source>
</evidence>
<evidence type="ECO:0000313" key="5">
    <source>
        <dbReference type="Proteomes" id="UP000295197"/>
    </source>
</evidence>
<reference evidence="4 5" key="1">
    <citation type="submission" date="2019-03" db="EMBL/GenBank/DDBJ databases">
        <title>Genomic Encyclopedia of Type Strains, Phase IV (KMG-IV): sequencing the most valuable type-strain genomes for metagenomic binning, comparative biology and taxonomic classification.</title>
        <authorList>
            <person name="Goeker M."/>
        </authorList>
    </citation>
    <scope>NUCLEOTIDE SEQUENCE [LARGE SCALE GENOMIC DNA]</scope>
    <source>
        <strain evidence="4 5">DSM 22362</strain>
    </source>
</reference>
<dbReference type="SMART" id="SM00487">
    <property type="entry name" value="DEXDc"/>
    <property type="match status" value="1"/>
</dbReference>
<evidence type="ECO:0000259" key="2">
    <source>
        <dbReference type="PROSITE" id="PS51192"/>
    </source>
</evidence>
<dbReference type="InterPro" id="IPR027417">
    <property type="entry name" value="P-loop_NTPase"/>
</dbReference>
<evidence type="ECO:0000256" key="1">
    <source>
        <dbReference type="ARBA" id="ARBA00022801"/>
    </source>
</evidence>
<comment type="caution">
    <text evidence="4">The sequence shown here is derived from an EMBL/GenBank/DDBJ whole genome shotgun (WGS) entry which is preliminary data.</text>
</comment>
<dbReference type="SUPFAM" id="SSF52540">
    <property type="entry name" value="P-loop containing nucleoside triphosphate hydrolases"/>
    <property type="match status" value="2"/>
</dbReference>
<dbReference type="InterPro" id="IPR001650">
    <property type="entry name" value="Helicase_C-like"/>
</dbReference>